<dbReference type="InterPro" id="IPR027417">
    <property type="entry name" value="P-loop_NTPase"/>
</dbReference>
<dbReference type="PANTHER" id="PTHR34301">
    <property type="entry name" value="DNA-BINDING PROTEIN-RELATED"/>
    <property type="match status" value="1"/>
</dbReference>
<gene>
    <name evidence="1" type="ORF">MARA_51720</name>
</gene>
<keyword evidence="2" id="KW-1185">Reference proteome</keyword>
<dbReference type="KEGG" id="marz:MARA_51720"/>
<sequence length="376" mass="40639">MSLVVGGIVPPEDVVGRVREAGEVLASLPAAGAVLVGDRRHGKTSLSRLVQRHAADRGAVVVAVSAERASYADFVAALTSELARLDPGWAQELARIRVSVTAGPVPVERDVRAAAAFDELLNRAIRRTDGRLLALFIDEVSILARNLEREQVGSGDAFLHLLRRLRQENQGSLATVLSGSIGFHHVSGDAPSTVNDITKIAVGPIRFDHATYLAECLLMGSGTPTTDRHAVAAAIASAAENVPYYIQHLVAAARKSTQTTGTAAVPELIGRLVDDAVDDPYDPWDLRHYRDRLTHYYGDDAPAIAKLLDVYAHADGPLTVDTVLARLRSEGSTIADRDALVGFIERLVLDHYLIRTADADRFSSALIQRAWKSMRR</sequence>
<dbReference type="EMBL" id="AP022593">
    <property type="protein sequence ID" value="BBY51704.1"/>
    <property type="molecule type" value="Genomic_DNA"/>
</dbReference>
<proteinExistence type="predicted"/>
<dbReference type="RefSeq" id="WP_163925101.1">
    <property type="nucleotide sequence ID" value="NZ_AP022593.1"/>
</dbReference>
<geneLocation type="plasmid" evidence="2">
    <name>pjcm18538 dna</name>
</geneLocation>
<name>A0A7I7S450_9MYCO</name>
<protein>
    <recommendedName>
        <fullName evidence="3">ATPase</fullName>
    </recommendedName>
</protein>
<evidence type="ECO:0000313" key="2">
    <source>
        <dbReference type="Proteomes" id="UP000467428"/>
    </source>
</evidence>
<dbReference type="AlphaFoldDB" id="A0A7I7S450"/>
<evidence type="ECO:0008006" key="3">
    <source>
        <dbReference type="Google" id="ProtNLM"/>
    </source>
</evidence>
<accession>A0A7I7S450</accession>
<organism evidence="1 2">
    <name type="scientific">Mycolicibacterium arabiense</name>
    <dbReference type="NCBI Taxonomy" id="1286181"/>
    <lineage>
        <taxon>Bacteria</taxon>
        <taxon>Bacillati</taxon>
        <taxon>Actinomycetota</taxon>
        <taxon>Actinomycetes</taxon>
        <taxon>Mycobacteriales</taxon>
        <taxon>Mycobacteriaceae</taxon>
        <taxon>Mycolicibacterium</taxon>
    </lineage>
</organism>
<reference evidence="1 2" key="1">
    <citation type="journal article" date="2019" name="Emerg. Microbes Infect.">
        <title>Comprehensive subspecies identification of 175 nontuberculous mycobacteria species based on 7547 genomic profiles.</title>
        <authorList>
            <person name="Matsumoto Y."/>
            <person name="Kinjo T."/>
            <person name="Motooka D."/>
            <person name="Nabeya D."/>
            <person name="Jung N."/>
            <person name="Uechi K."/>
            <person name="Horii T."/>
            <person name="Iida T."/>
            <person name="Fujita J."/>
            <person name="Nakamura S."/>
        </authorList>
    </citation>
    <scope>NUCLEOTIDE SEQUENCE [LARGE SCALE GENOMIC DNA]</scope>
    <source>
        <strain evidence="1 2">JCM 18538</strain>
    </source>
</reference>
<dbReference type="PANTHER" id="PTHR34301:SF8">
    <property type="entry name" value="ATPASE DOMAIN-CONTAINING PROTEIN"/>
    <property type="match status" value="1"/>
</dbReference>
<evidence type="ECO:0000313" key="1">
    <source>
        <dbReference type="EMBL" id="BBY51704.1"/>
    </source>
</evidence>
<dbReference type="Gene3D" id="3.40.50.300">
    <property type="entry name" value="P-loop containing nucleotide triphosphate hydrolases"/>
    <property type="match status" value="1"/>
</dbReference>
<dbReference type="SUPFAM" id="SSF52540">
    <property type="entry name" value="P-loop containing nucleoside triphosphate hydrolases"/>
    <property type="match status" value="1"/>
</dbReference>
<dbReference type="Proteomes" id="UP000467428">
    <property type="component" value="Chromosome"/>
</dbReference>